<evidence type="ECO:0008006" key="4">
    <source>
        <dbReference type="Google" id="ProtNLM"/>
    </source>
</evidence>
<dbReference type="PANTHER" id="PTHR33053">
    <property type="entry name" value="PROTEIN, PUTATIVE-RELATED"/>
    <property type="match status" value="1"/>
</dbReference>
<evidence type="ECO:0000313" key="3">
    <source>
        <dbReference type="Proteomes" id="UP000478052"/>
    </source>
</evidence>
<feature type="compositionally biased region" description="Acidic residues" evidence="1">
    <location>
        <begin position="792"/>
        <end position="803"/>
    </location>
</feature>
<sequence>MSKRNINFSKSTRYRNRKRASMMLLEALSNEDDYEGQSLSNSNSSSINTNTIEHPLPNYSTSTDVDQTNLNCSNVHISHNMHIDEYLSEESNVASESTSCSSTLSDSNDNPDLKLTIAIWAISHNITHTALNDLLKRLSKFSEFKELPKDSRTLLKTPLKTNVREVGGGIYHHFGIEEEIKDIINCNKNIPAVLSLYVGIDGLPVTTNPPSQLWPILGYFTNLPTKKPNIFIIGAYHGKTKPVDCNTFLFDFVQEMKALSIDGFTFDNIKIHVEIRALICDAPAKSFVLNTKGHTGKVSCVRCQNVGKWVIDRVCYTEVGSPLRTHNDFMNYKDPIFHNGKTILTELPNFDLVKSIPFDYMHCVCIGVMKKLLLFWIGAPKHKQNMSLPANLINVLNIKLNQLSEYIPIEFQRRFSENSRKHPLHDASRWKATELRQCLLYLGFIIFRNFLNAEVYDHYLELFVAIRILSTQSLSDEYIDYANQLLQHFVLSFKSIYGEIYMSHNIHSLLHLAEDVKHFGSLNCYSAFPFENFMQPLKKKIKSGVKPLQQLARRYAEKRIYSNCMLTNQSKESCYGPIKLQNIHKNRPMLPDVCEPQFSGWKNDRFSLKLDKANSCVKLISGVYVLVENIATSSKDNSTICIIGRQFEKLTSFFSKPCDSQLLEIYEASTKSHLKSWAFDDIKEKVIHIPLNDIKSWIVVLFLKTDEVQHVPYSWFIELYDQEISQCWFPFTKMEKSIKHLSSSQIKKMILDCIEPNDNDGVLYDAKKVAGPFNNELQARRVAKAWSCTEGSTDESENPDENDQYMSKPRKRCSTKRYSPEPNKKKTKTFLHLPVSASSPLSKQLLTSKLTSSFNCLPLPNAPSTSVLTKPTKASSPTINNELLTSNSKYSENDVLDQDFDKTLMTTSQNLIHQKNNLFDFLTTADTADFVLHTETSNEGSQETSNEPTAEEEKNISNYNELSTTNMIVSHDLSFTSKIDNLKDEILKLKEQGKKKDEKIMSQVLLMNGSLARISSAVQNNSKLLESILSVDRRVRALAMPFPKLPSPFMGLLPIKNLDDLQTFENILSTENADSMKYREELKTFILLKVGKLCLSAAVRGAIDVCFESSVLSICSYKGKTKKKFTDLQLFTIIYEALSGFIQSPSDEATFHKVADNYIRHAPKRLALLNEIDTTYIP</sequence>
<proteinExistence type="predicted"/>
<evidence type="ECO:0000256" key="1">
    <source>
        <dbReference type="SAM" id="MobiDB-lite"/>
    </source>
</evidence>
<accession>A0A6G0Y1U6</accession>
<feature type="region of interest" description="Disordered" evidence="1">
    <location>
        <begin position="788"/>
        <end position="830"/>
    </location>
</feature>
<dbReference type="EMBL" id="VUJU01006846">
    <property type="protein sequence ID" value="KAF0747448.1"/>
    <property type="molecule type" value="Genomic_DNA"/>
</dbReference>
<gene>
    <name evidence="2" type="ORF">FWK35_00027428</name>
</gene>
<feature type="compositionally biased region" description="Polar residues" evidence="1">
    <location>
        <begin position="935"/>
        <end position="948"/>
    </location>
</feature>
<protein>
    <recommendedName>
        <fullName evidence="4">DUF4806 domain-containing protein</fullName>
    </recommendedName>
</protein>
<reference evidence="2 3" key="1">
    <citation type="submission" date="2019-08" db="EMBL/GenBank/DDBJ databases">
        <title>Whole genome of Aphis craccivora.</title>
        <authorList>
            <person name="Voronova N.V."/>
            <person name="Shulinski R.S."/>
            <person name="Bandarenka Y.V."/>
            <person name="Zhorov D.G."/>
            <person name="Warner D."/>
        </authorList>
    </citation>
    <scope>NUCLEOTIDE SEQUENCE [LARGE SCALE GENOMIC DNA]</scope>
    <source>
        <strain evidence="2">180601</strain>
        <tissue evidence="2">Whole Body</tissue>
    </source>
</reference>
<dbReference type="AlphaFoldDB" id="A0A6G0Y1U6"/>
<dbReference type="Proteomes" id="UP000478052">
    <property type="component" value="Unassembled WGS sequence"/>
</dbReference>
<feature type="region of interest" description="Disordered" evidence="1">
    <location>
        <begin position="935"/>
        <end position="954"/>
    </location>
</feature>
<organism evidence="2 3">
    <name type="scientific">Aphis craccivora</name>
    <name type="common">Cowpea aphid</name>
    <dbReference type="NCBI Taxonomy" id="307492"/>
    <lineage>
        <taxon>Eukaryota</taxon>
        <taxon>Metazoa</taxon>
        <taxon>Ecdysozoa</taxon>
        <taxon>Arthropoda</taxon>
        <taxon>Hexapoda</taxon>
        <taxon>Insecta</taxon>
        <taxon>Pterygota</taxon>
        <taxon>Neoptera</taxon>
        <taxon>Paraneoptera</taxon>
        <taxon>Hemiptera</taxon>
        <taxon>Sternorrhyncha</taxon>
        <taxon>Aphidomorpha</taxon>
        <taxon>Aphidoidea</taxon>
        <taxon>Aphididae</taxon>
        <taxon>Aphidini</taxon>
        <taxon>Aphis</taxon>
        <taxon>Aphis</taxon>
    </lineage>
</organism>
<feature type="compositionally biased region" description="Low complexity" evidence="1">
    <location>
        <begin position="40"/>
        <end position="52"/>
    </location>
</feature>
<keyword evidence="3" id="KW-1185">Reference proteome</keyword>
<name>A0A6G0Y1U6_APHCR</name>
<dbReference type="PANTHER" id="PTHR33053:SF24">
    <property type="entry name" value="TRANSPOSASE DOMAIN-CONTAINING PROTEIN"/>
    <property type="match status" value="1"/>
</dbReference>
<dbReference type="OrthoDB" id="6627488at2759"/>
<evidence type="ECO:0000313" key="2">
    <source>
        <dbReference type="EMBL" id="KAF0747448.1"/>
    </source>
</evidence>
<feature type="region of interest" description="Disordered" evidence="1">
    <location>
        <begin position="31"/>
        <end position="55"/>
    </location>
</feature>
<comment type="caution">
    <text evidence="2">The sequence shown here is derived from an EMBL/GenBank/DDBJ whole genome shotgun (WGS) entry which is preliminary data.</text>
</comment>